<evidence type="ECO:0000256" key="2">
    <source>
        <dbReference type="ARBA" id="ARBA00022448"/>
    </source>
</evidence>
<evidence type="ECO:0000256" key="5">
    <source>
        <dbReference type="ARBA" id="ARBA00022692"/>
    </source>
</evidence>
<keyword evidence="6 9" id="KW-1133">Transmembrane helix</keyword>
<dbReference type="Proteomes" id="UP000008633">
    <property type="component" value="Chromosome"/>
</dbReference>
<dbReference type="KEGG" id="nsa:Nitsa_1350"/>
<dbReference type="RefSeq" id="WP_013554291.1">
    <property type="nucleotide sequence ID" value="NC_014935.1"/>
</dbReference>
<dbReference type="InterPro" id="IPR007272">
    <property type="entry name" value="Sulf_transp_TsuA/YedE"/>
</dbReference>
<accession>E6WZ89</accession>
<evidence type="ECO:0000256" key="9">
    <source>
        <dbReference type="SAM" id="Phobius"/>
    </source>
</evidence>
<comment type="similarity">
    <text evidence="8">Belongs to the TsuA/YedE (TC 9.B.102) family.</text>
</comment>
<sequence length="175" mass="19287">MEKKYWNPYFGGVVLGTLLFLTFAIASQGFGASGTFSRATAQLLVDSDKSWLHNAYIASYFRHGDNALLNWTVVETIGIFLGGFVSALLAGRLMIRPDKAHNYPLAKRFLWALVGGMIIEFATRITRGCTSGQGLDGMATFSVGTWIFMFSVFGAALIFSPFFRKQWVDDSQGGE</sequence>
<keyword evidence="7 9" id="KW-0472">Membrane</keyword>
<keyword evidence="4" id="KW-0997">Cell inner membrane</keyword>
<dbReference type="AlphaFoldDB" id="E6WZ89"/>
<dbReference type="eggNOG" id="COG2391">
    <property type="taxonomic scope" value="Bacteria"/>
</dbReference>
<keyword evidence="5 9" id="KW-0812">Transmembrane</keyword>
<dbReference type="Pfam" id="PF04143">
    <property type="entry name" value="Sulf_transp"/>
    <property type="match status" value="1"/>
</dbReference>
<keyword evidence="11" id="KW-1185">Reference proteome</keyword>
<evidence type="ECO:0000256" key="7">
    <source>
        <dbReference type="ARBA" id="ARBA00023136"/>
    </source>
</evidence>
<feature type="transmembrane region" description="Helical" evidence="9">
    <location>
        <begin position="138"/>
        <end position="159"/>
    </location>
</feature>
<dbReference type="PANTHER" id="PTHR30574:SF1">
    <property type="entry name" value="SULPHUR TRANSPORT DOMAIN-CONTAINING PROTEIN"/>
    <property type="match status" value="1"/>
</dbReference>
<dbReference type="EMBL" id="CP002452">
    <property type="protein sequence ID" value="ADV46601.1"/>
    <property type="molecule type" value="Genomic_DNA"/>
</dbReference>
<feature type="transmembrane region" description="Helical" evidence="9">
    <location>
        <begin position="109"/>
        <end position="126"/>
    </location>
</feature>
<evidence type="ECO:0000256" key="3">
    <source>
        <dbReference type="ARBA" id="ARBA00022475"/>
    </source>
</evidence>
<comment type="subcellular location">
    <subcellularLocation>
        <location evidence="1">Cell inner membrane</location>
        <topology evidence="1">Multi-pass membrane protein</topology>
    </subcellularLocation>
</comment>
<keyword evidence="2" id="KW-0813">Transport</keyword>
<evidence type="ECO:0000313" key="10">
    <source>
        <dbReference type="EMBL" id="ADV46601.1"/>
    </source>
</evidence>
<dbReference type="STRING" id="749222.Nitsa_1350"/>
<organism evidence="10 11">
    <name type="scientific">Nitratifractor salsuginis (strain DSM 16511 / JCM 12458 / E9I37-1)</name>
    <dbReference type="NCBI Taxonomy" id="749222"/>
    <lineage>
        <taxon>Bacteria</taxon>
        <taxon>Pseudomonadati</taxon>
        <taxon>Campylobacterota</taxon>
        <taxon>Epsilonproteobacteria</taxon>
        <taxon>Campylobacterales</taxon>
        <taxon>Sulfurovaceae</taxon>
        <taxon>Nitratifractor</taxon>
    </lineage>
</organism>
<evidence type="ECO:0000256" key="1">
    <source>
        <dbReference type="ARBA" id="ARBA00004429"/>
    </source>
</evidence>
<evidence type="ECO:0000313" key="11">
    <source>
        <dbReference type="Proteomes" id="UP000008633"/>
    </source>
</evidence>
<proteinExistence type="inferred from homology"/>
<name>E6WZ89_NITSE</name>
<protein>
    <submittedName>
        <fullName evidence="10">Uncharacterized protein</fullName>
    </submittedName>
</protein>
<feature type="transmembrane region" description="Helical" evidence="9">
    <location>
        <begin position="68"/>
        <end position="89"/>
    </location>
</feature>
<reference evidence="11" key="2">
    <citation type="submission" date="2011-01" db="EMBL/GenBank/DDBJ databases">
        <title>The complete genome of Nitratifractor salsuginis DSM 16511.</title>
        <authorList>
            <consortium name="US DOE Joint Genome Institute (JGI-PGF)"/>
            <person name="Lucas S."/>
            <person name="Copeland A."/>
            <person name="Lapidus A."/>
            <person name="Bruce D."/>
            <person name="Goodwin L."/>
            <person name="Pitluck S."/>
            <person name="Kyrpides N."/>
            <person name="Mavromatis K."/>
            <person name="Ivanova N."/>
            <person name="Mikhailova N."/>
            <person name="Zeytun A."/>
            <person name="Detter J.C."/>
            <person name="Tapia R."/>
            <person name="Han C."/>
            <person name="Land M."/>
            <person name="Hauser L."/>
            <person name="Markowitz V."/>
            <person name="Cheng J.-F."/>
            <person name="Hugenholtz P."/>
            <person name="Woyke T."/>
            <person name="Wu D."/>
            <person name="Tindall B."/>
            <person name="Schuetze A."/>
            <person name="Brambilla E."/>
            <person name="Klenk H.-P."/>
            <person name="Eisen J.A."/>
        </authorList>
    </citation>
    <scope>NUCLEOTIDE SEQUENCE [LARGE SCALE GENOMIC DNA]</scope>
    <source>
        <strain evidence="11">DSM 16511 / JCM 12458 / E9I37-1</strain>
    </source>
</reference>
<evidence type="ECO:0000256" key="4">
    <source>
        <dbReference type="ARBA" id="ARBA00022519"/>
    </source>
</evidence>
<dbReference type="OrthoDB" id="9814020at2"/>
<dbReference type="PANTHER" id="PTHR30574">
    <property type="entry name" value="INNER MEMBRANE PROTEIN YEDE"/>
    <property type="match status" value="1"/>
</dbReference>
<gene>
    <name evidence="10" type="ordered locus">Nitsa_1350</name>
</gene>
<evidence type="ECO:0000256" key="8">
    <source>
        <dbReference type="ARBA" id="ARBA00035655"/>
    </source>
</evidence>
<evidence type="ECO:0000256" key="6">
    <source>
        <dbReference type="ARBA" id="ARBA00022989"/>
    </source>
</evidence>
<reference evidence="10 11" key="1">
    <citation type="journal article" date="2011" name="Stand. Genomic Sci.">
        <title>Complete genome sequence of Nitratifractor salsuginis type strain (E9I37-1).</title>
        <authorList>
            <person name="Anderson I."/>
            <person name="Sikorski J."/>
            <person name="Zeytun A."/>
            <person name="Nolan M."/>
            <person name="Lapidus A."/>
            <person name="Lucas S."/>
            <person name="Hammon N."/>
            <person name="Deshpande S."/>
            <person name="Cheng J.F."/>
            <person name="Tapia R."/>
            <person name="Han C."/>
            <person name="Goodwin L."/>
            <person name="Pitluck S."/>
            <person name="Liolios K."/>
            <person name="Pagani I."/>
            <person name="Ivanova N."/>
            <person name="Huntemann M."/>
            <person name="Mavromatis K."/>
            <person name="Ovchinikova G."/>
            <person name="Pati A."/>
            <person name="Chen A."/>
            <person name="Palaniappan K."/>
            <person name="Land M."/>
            <person name="Hauser L."/>
            <person name="Brambilla E.M."/>
            <person name="Ngatchou-Djao O.D."/>
            <person name="Rohde M."/>
            <person name="Tindall B.J."/>
            <person name="Goker M."/>
            <person name="Detter J.C."/>
            <person name="Woyke T."/>
            <person name="Bristow J."/>
            <person name="Eisen J.A."/>
            <person name="Markowitz V."/>
            <person name="Hugenholtz P."/>
            <person name="Klenk H.P."/>
            <person name="Kyrpides N.C."/>
        </authorList>
    </citation>
    <scope>NUCLEOTIDE SEQUENCE [LARGE SCALE GENOMIC DNA]</scope>
    <source>
        <strain evidence="11">DSM 16511 / JCM 12458 / E9I37-1</strain>
    </source>
</reference>
<keyword evidence="3" id="KW-1003">Cell membrane</keyword>
<dbReference type="HOGENOM" id="CLU_041737_1_2_7"/>
<dbReference type="GO" id="GO:0005886">
    <property type="term" value="C:plasma membrane"/>
    <property type="evidence" value="ECO:0007669"/>
    <property type="project" value="UniProtKB-SubCell"/>
</dbReference>